<feature type="region of interest" description="Disordered" evidence="1">
    <location>
        <begin position="1"/>
        <end position="62"/>
    </location>
</feature>
<accession>A0A8K0GKI1</accession>
<dbReference type="PANTHER" id="PTHR35831:SF2">
    <property type="entry name" value="OS01G0642200 PROTEIN"/>
    <property type="match status" value="1"/>
</dbReference>
<name>A0A8K0GKI1_9ROSA</name>
<protein>
    <submittedName>
        <fullName evidence="2">Uncharacterized protein</fullName>
    </submittedName>
</protein>
<sequence>MASLKAEKPAGTQSSVPAKKEPAKVPGSTTKAAGSKPAPKVSEVKPQSTRKKSTGSKPAAKN</sequence>
<keyword evidence="3" id="KW-1185">Reference proteome</keyword>
<dbReference type="OrthoDB" id="1206071at2759"/>
<evidence type="ECO:0000256" key="1">
    <source>
        <dbReference type="SAM" id="MobiDB-lite"/>
    </source>
</evidence>
<dbReference type="EMBL" id="VOIH02000012">
    <property type="protein sequence ID" value="KAF3432597.1"/>
    <property type="molecule type" value="Genomic_DNA"/>
</dbReference>
<proteinExistence type="predicted"/>
<dbReference type="PANTHER" id="PTHR35831">
    <property type="entry name" value="OS01G0642200 PROTEIN"/>
    <property type="match status" value="1"/>
</dbReference>
<evidence type="ECO:0000313" key="2">
    <source>
        <dbReference type="EMBL" id="KAF3432597.1"/>
    </source>
</evidence>
<comment type="caution">
    <text evidence="2">The sequence shown here is derived from an EMBL/GenBank/DDBJ whole genome shotgun (WGS) entry which is preliminary data.</text>
</comment>
<organism evidence="2 3">
    <name type="scientific">Rhamnella rubrinervis</name>
    <dbReference type="NCBI Taxonomy" id="2594499"/>
    <lineage>
        <taxon>Eukaryota</taxon>
        <taxon>Viridiplantae</taxon>
        <taxon>Streptophyta</taxon>
        <taxon>Embryophyta</taxon>
        <taxon>Tracheophyta</taxon>
        <taxon>Spermatophyta</taxon>
        <taxon>Magnoliopsida</taxon>
        <taxon>eudicotyledons</taxon>
        <taxon>Gunneridae</taxon>
        <taxon>Pentapetalae</taxon>
        <taxon>rosids</taxon>
        <taxon>fabids</taxon>
        <taxon>Rosales</taxon>
        <taxon>Rhamnaceae</taxon>
        <taxon>rhamnoid group</taxon>
        <taxon>Rhamneae</taxon>
        <taxon>Rhamnella</taxon>
    </lineage>
</organism>
<reference evidence="2" key="1">
    <citation type="submission" date="2020-03" db="EMBL/GenBank/DDBJ databases">
        <title>A high-quality chromosome-level genome assembly of a woody plant with both climbing and erect habits, Rhamnella rubrinervis.</title>
        <authorList>
            <person name="Lu Z."/>
            <person name="Yang Y."/>
            <person name="Zhu X."/>
            <person name="Sun Y."/>
        </authorList>
    </citation>
    <scope>NUCLEOTIDE SEQUENCE</scope>
    <source>
        <strain evidence="2">BYM</strain>
        <tissue evidence="2">Leaf</tissue>
    </source>
</reference>
<dbReference type="Proteomes" id="UP000796880">
    <property type="component" value="Unassembled WGS sequence"/>
</dbReference>
<evidence type="ECO:0000313" key="3">
    <source>
        <dbReference type="Proteomes" id="UP000796880"/>
    </source>
</evidence>
<gene>
    <name evidence="2" type="ORF">FNV43_RR27337</name>
</gene>
<dbReference type="AlphaFoldDB" id="A0A8K0GKI1"/>